<evidence type="ECO:0000259" key="12">
    <source>
        <dbReference type="PROSITE" id="PS50026"/>
    </source>
</evidence>
<dbReference type="EMBL" id="JAAVVJ010000006">
    <property type="protein sequence ID" value="KAF7220051.1"/>
    <property type="molecule type" value="Genomic_DNA"/>
</dbReference>
<reference evidence="13" key="1">
    <citation type="submission" date="2020-03" db="EMBL/GenBank/DDBJ databases">
        <title>Intra-Species Differences in Population Size shape Life History and Genome Evolution.</title>
        <authorList>
            <person name="Willemsen D."/>
            <person name="Cui R."/>
            <person name="Valenzano D.R."/>
        </authorList>
    </citation>
    <scope>NUCLEOTIDE SEQUENCE</scope>
    <source>
        <strain evidence="13">GRZ</strain>
        <tissue evidence="13">Whole</tissue>
    </source>
</reference>
<dbReference type="PROSITE" id="PS00010">
    <property type="entry name" value="ASX_HYDROXYL"/>
    <property type="match status" value="4"/>
</dbReference>
<dbReference type="Pfam" id="PF23106">
    <property type="entry name" value="EGF_Teneurin"/>
    <property type="match status" value="1"/>
</dbReference>
<dbReference type="FunFam" id="2.10.25.10:FF:000122">
    <property type="entry name" value="Protein crumbs homolog 2"/>
    <property type="match status" value="1"/>
</dbReference>
<evidence type="ECO:0000256" key="6">
    <source>
        <dbReference type="ARBA" id="ARBA00022737"/>
    </source>
</evidence>
<dbReference type="Proteomes" id="UP000822369">
    <property type="component" value="Chromosome 6"/>
</dbReference>
<dbReference type="PROSITE" id="PS50026">
    <property type="entry name" value="EGF_3"/>
    <property type="match status" value="4"/>
</dbReference>
<dbReference type="FunFam" id="2.10.25.10:FF:000318">
    <property type="entry name" value="Eyes shut homolog"/>
    <property type="match status" value="1"/>
</dbReference>
<keyword evidence="3" id="KW-0963">Cytoplasm</keyword>
<feature type="disulfide bond" evidence="11">
    <location>
        <begin position="138"/>
        <end position="147"/>
    </location>
</feature>
<proteinExistence type="predicted"/>
<evidence type="ECO:0000256" key="5">
    <source>
        <dbReference type="ARBA" id="ARBA00022729"/>
    </source>
</evidence>
<dbReference type="PROSITE" id="PS01187">
    <property type="entry name" value="EGF_CA"/>
    <property type="match status" value="2"/>
</dbReference>
<keyword evidence="10" id="KW-0966">Cell projection</keyword>
<dbReference type="PRINTS" id="PR00010">
    <property type="entry name" value="EGFBLOOD"/>
</dbReference>
<evidence type="ECO:0000256" key="3">
    <source>
        <dbReference type="ARBA" id="ARBA00022490"/>
    </source>
</evidence>
<dbReference type="GO" id="GO:0016020">
    <property type="term" value="C:membrane"/>
    <property type="evidence" value="ECO:0007669"/>
    <property type="project" value="UniProtKB-ARBA"/>
</dbReference>
<dbReference type="GO" id="GO:0042995">
    <property type="term" value="C:cell projection"/>
    <property type="evidence" value="ECO:0007669"/>
    <property type="project" value="UniProtKB-SubCell"/>
</dbReference>
<comment type="subcellular location">
    <subcellularLocation>
        <location evidence="2">Cell projection</location>
    </subcellularLocation>
    <subcellularLocation>
        <location evidence="1">Cytoplasm</location>
        <location evidence="1">Cytoskeleton</location>
    </subcellularLocation>
</comment>
<dbReference type="KEGG" id="nfu:107375585"/>
<evidence type="ECO:0000256" key="1">
    <source>
        <dbReference type="ARBA" id="ARBA00004245"/>
    </source>
</evidence>
<evidence type="ECO:0000256" key="4">
    <source>
        <dbReference type="ARBA" id="ARBA00022536"/>
    </source>
</evidence>
<dbReference type="Gene3D" id="2.10.25.10">
    <property type="entry name" value="Laminin"/>
    <property type="match status" value="4"/>
</dbReference>
<feature type="domain" description="EGF-like" evidence="12">
    <location>
        <begin position="74"/>
        <end position="110"/>
    </location>
</feature>
<feature type="domain" description="EGF-like" evidence="12">
    <location>
        <begin position="15"/>
        <end position="51"/>
    </location>
</feature>
<organism evidence="13 14">
    <name type="scientific">Nothobranchius furzeri</name>
    <name type="common">Turquoise killifish</name>
    <dbReference type="NCBI Taxonomy" id="105023"/>
    <lineage>
        <taxon>Eukaryota</taxon>
        <taxon>Metazoa</taxon>
        <taxon>Chordata</taxon>
        <taxon>Craniata</taxon>
        <taxon>Vertebrata</taxon>
        <taxon>Euteleostomi</taxon>
        <taxon>Actinopterygii</taxon>
        <taxon>Neopterygii</taxon>
        <taxon>Teleostei</taxon>
        <taxon>Neoteleostei</taxon>
        <taxon>Acanthomorphata</taxon>
        <taxon>Ovalentaria</taxon>
        <taxon>Atherinomorphae</taxon>
        <taxon>Cyprinodontiformes</taxon>
        <taxon>Nothobranchiidae</taxon>
        <taxon>Nothobranchius</taxon>
    </lineage>
</organism>
<dbReference type="GO" id="GO:0060218">
    <property type="term" value="P:hematopoietic stem cell differentiation"/>
    <property type="evidence" value="ECO:0007669"/>
    <property type="project" value="UniProtKB-ARBA"/>
</dbReference>
<dbReference type="PROSITE" id="PS01186">
    <property type="entry name" value="EGF_2"/>
    <property type="match status" value="3"/>
</dbReference>
<dbReference type="GO" id="GO:1901222">
    <property type="term" value="P:regulation of non-canonical NF-kappaB signal transduction"/>
    <property type="evidence" value="ECO:0007669"/>
    <property type="project" value="UniProtKB-ARBA"/>
</dbReference>
<dbReference type="InterPro" id="IPR001881">
    <property type="entry name" value="EGF-like_Ca-bd_dom"/>
</dbReference>
<dbReference type="PANTHER" id="PTHR12916:SF4">
    <property type="entry name" value="UNINFLATABLE, ISOFORM C"/>
    <property type="match status" value="1"/>
</dbReference>
<keyword evidence="7 11" id="KW-1015">Disulfide bond</keyword>
<dbReference type="GO" id="GO:0005112">
    <property type="term" value="F:Notch binding"/>
    <property type="evidence" value="ECO:0007669"/>
    <property type="project" value="TreeGrafter"/>
</dbReference>
<keyword evidence="4 11" id="KW-0245">EGF-like domain</keyword>
<accession>A0A9D2YFU9</accession>
<dbReference type="FunFam" id="2.10.25.10:FF:000472">
    <property type="entry name" value="Uncharacterized protein, isoform A"/>
    <property type="match status" value="1"/>
</dbReference>
<dbReference type="SMART" id="SM00179">
    <property type="entry name" value="EGF_CA"/>
    <property type="match status" value="4"/>
</dbReference>
<dbReference type="PROSITE" id="PS00022">
    <property type="entry name" value="EGF_1"/>
    <property type="match status" value="3"/>
</dbReference>
<evidence type="ECO:0000256" key="9">
    <source>
        <dbReference type="ARBA" id="ARBA00023212"/>
    </source>
</evidence>
<dbReference type="SMART" id="SM00181">
    <property type="entry name" value="EGF"/>
    <property type="match status" value="4"/>
</dbReference>
<dbReference type="AlphaFoldDB" id="A0A9D2YFU9"/>
<dbReference type="GO" id="GO:0005856">
    <property type="term" value="C:cytoskeleton"/>
    <property type="evidence" value="ECO:0007669"/>
    <property type="project" value="UniProtKB-SubCell"/>
</dbReference>
<feature type="domain" description="EGF-like" evidence="12">
    <location>
        <begin position="112"/>
        <end position="148"/>
    </location>
</feature>
<keyword evidence="6" id="KW-0677">Repeat</keyword>
<dbReference type="InterPro" id="IPR000152">
    <property type="entry name" value="EGF-type_Asp/Asn_hydroxyl_site"/>
</dbReference>
<dbReference type="OMA" id="PGFERIC"/>
<evidence type="ECO:0000256" key="10">
    <source>
        <dbReference type="ARBA" id="ARBA00023273"/>
    </source>
</evidence>
<keyword evidence="5" id="KW-0732">Signal</keyword>
<feature type="domain" description="EGF-like" evidence="12">
    <location>
        <begin position="150"/>
        <end position="186"/>
    </location>
</feature>
<evidence type="ECO:0000256" key="7">
    <source>
        <dbReference type="ARBA" id="ARBA00023157"/>
    </source>
</evidence>
<name>A0A9D2YFU9_NOTFU</name>
<evidence type="ECO:0000256" key="8">
    <source>
        <dbReference type="ARBA" id="ARBA00023180"/>
    </source>
</evidence>
<evidence type="ECO:0000313" key="14">
    <source>
        <dbReference type="Proteomes" id="UP000822369"/>
    </source>
</evidence>
<evidence type="ECO:0000313" key="13">
    <source>
        <dbReference type="EMBL" id="KAF7220051.1"/>
    </source>
</evidence>
<comment type="caution">
    <text evidence="11">Lacks conserved residue(s) required for the propagation of feature annotation.</text>
</comment>
<dbReference type="GO" id="GO:0005509">
    <property type="term" value="F:calcium ion binding"/>
    <property type="evidence" value="ECO:0007669"/>
    <property type="project" value="InterPro"/>
</dbReference>
<dbReference type="SUPFAM" id="SSF57196">
    <property type="entry name" value="EGF/Laminin"/>
    <property type="match status" value="5"/>
</dbReference>
<comment type="caution">
    <text evidence="13">The sequence shown here is derived from an EMBL/GenBank/DDBJ whole genome shotgun (WGS) entry which is preliminary data.</text>
</comment>
<dbReference type="PANTHER" id="PTHR12916">
    <property type="entry name" value="CYTOCHROME C OXIDASE POLYPEPTIDE VIC-2"/>
    <property type="match status" value="1"/>
</dbReference>
<protein>
    <submittedName>
        <fullName evidence="13">Fibropellin-3-like</fullName>
    </submittedName>
</protein>
<evidence type="ECO:0000256" key="2">
    <source>
        <dbReference type="ARBA" id="ARBA00004316"/>
    </source>
</evidence>
<feature type="disulfide bond" evidence="11">
    <location>
        <begin position="176"/>
        <end position="185"/>
    </location>
</feature>
<feature type="disulfide bond" evidence="11">
    <location>
        <begin position="100"/>
        <end position="109"/>
    </location>
</feature>
<keyword evidence="8" id="KW-0325">Glycoprotein</keyword>
<dbReference type="CDD" id="cd00054">
    <property type="entry name" value="EGF_CA"/>
    <property type="match status" value="4"/>
</dbReference>
<dbReference type="GO" id="GO:0007219">
    <property type="term" value="P:Notch signaling pathway"/>
    <property type="evidence" value="ECO:0007669"/>
    <property type="project" value="TreeGrafter"/>
</dbReference>
<dbReference type="InterPro" id="IPR018097">
    <property type="entry name" value="EGF_Ca-bd_CS"/>
</dbReference>
<evidence type="ECO:0000256" key="11">
    <source>
        <dbReference type="PROSITE-ProRule" id="PRU00076"/>
    </source>
</evidence>
<sequence>MWGNGGMGGTLCETEINECNSSPCQHNGTCSDLLGEYICKCPAGMLSYVQNWSFVIAFSCLCPSGHTGVYCEEDIDFCIENRCSEHGVCLDQQYNFTCRCVPGFEGPLCEVEANECNSFPCTNGATCEDLISDYRCHCPLGFEGRSCSQNVNDCWSQPCLNGGSCMDLTNDYICHCPLGFKGKDCSLDIDLCSFGLCSEHTLICTEAKDGQSVSCMCEAGEQDLLRGWG</sequence>
<dbReference type="Pfam" id="PF00008">
    <property type="entry name" value="EGF"/>
    <property type="match status" value="3"/>
</dbReference>
<dbReference type="GO" id="GO:0045597">
    <property type="term" value="P:positive regulation of cell differentiation"/>
    <property type="evidence" value="ECO:0007669"/>
    <property type="project" value="UniProtKB-ARBA"/>
</dbReference>
<gene>
    <name evidence="13" type="ORF">G4P62_002875</name>
</gene>
<dbReference type="InterPro" id="IPR000742">
    <property type="entry name" value="EGF"/>
</dbReference>
<keyword evidence="9" id="KW-0206">Cytoskeleton</keyword>